<keyword evidence="7 13" id="KW-0378">Hydrolase</keyword>
<dbReference type="PANTHER" id="PTHR30194:SF3">
    <property type="entry name" value="CROSSOVER JUNCTION ENDODEOXYRIBONUCLEASE RUVC"/>
    <property type="match status" value="1"/>
</dbReference>
<sequence>MGAAVTRIIGIDPGLRRTGWGVVDSDGVRLSYVASGIITSASDEDLAYRLRELFEGIAGVIASFMPQEAAVEETFVNDNARSTLKLGQARGMALLAPAMRGLLVAEYPPNLIKKSVTGAGHAEKRQIEAMIGFLLPKARVQSADEADALAIAICHANHRQARARLAVMSRL</sequence>
<keyword evidence="3 13" id="KW-0540">Nuclease</keyword>
<evidence type="ECO:0000256" key="4">
    <source>
        <dbReference type="ARBA" id="ARBA00022723"/>
    </source>
</evidence>
<feature type="active site" evidence="13">
    <location>
        <position position="72"/>
    </location>
</feature>
<evidence type="ECO:0000256" key="11">
    <source>
        <dbReference type="ARBA" id="ARBA00023204"/>
    </source>
</evidence>
<dbReference type="Gene3D" id="3.30.420.10">
    <property type="entry name" value="Ribonuclease H-like superfamily/Ribonuclease H"/>
    <property type="match status" value="1"/>
</dbReference>
<keyword evidence="10 13" id="KW-0233">DNA recombination</keyword>
<evidence type="ECO:0000256" key="6">
    <source>
        <dbReference type="ARBA" id="ARBA00022763"/>
    </source>
</evidence>
<accession>A0A6I3KQJ5</accession>
<reference evidence="15 16" key="1">
    <citation type="submission" date="2019-11" db="EMBL/GenBank/DDBJ databases">
        <title>Identification of a novel strain.</title>
        <authorList>
            <person name="Xu Q."/>
            <person name="Wang G."/>
        </authorList>
    </citation>
    <scope>NUCLEOTIDE SEQUENCE [LARGE SCALE GENOMIC DNA]</scope>
    <source>
        <strain evidence="16">xq</strain>
    </source>
</reference>
<dbReference type="Pfam" id="PF02075">
    <property type="entry name" value="RuvC"/>
    <property type="match status" value="1"/>
</dbReference>
<feature type="binding site" evidence="13">
    <location>
        <position position="72"/>
    </location>
    <ligand>
        <name>Mg(2+)</name>
        <dbReference type="ChEBI" id="CHEBI:18420"/>
        <label>2</label>
    </ligand>
</feature>
<dbReference type="NCBIfam" id="TIGR00228">
    <property type="entry name" value="ruvC"/>
    <property type="match status" value="1"/>
</dbReference>
<dbReference type="PRINTS" id="PR00696">
    <property type="entry name" value="RSOLVASERUVC"/>
</dbReference>
<evidence type="ECO:0000256" key="8">
    <source>
        <dbReference type="ARBA" id="ARBA00022842"/>
    </source>
</evidence>
<comment type="function">
    <text evidence="13">The RuvA-RuvB-RuvC complex processes Holliday junction (HJ) DNA during genetic recombination and DNA repair. Endonuclease that resolves HJ intermediates. Cleaves cruciform DNA by making single-stranded nicks across the HJ at symmetrical positions within the homologous arms, yielding a 5'-phosphate and a 3'-hydroxyl group; requires a central core of homology in the junction. The consensus cleavage sequence is 5'-(A/T)TT(C/G)-3'. Cleavage occurs on the 3'-side of the TT dinucleotide at the point of strand exchange. HJ branch migration catalyzed by RuvA-RuvB allows RuvC to scan DNA until it finds its consensus sequence, where it cleaves and resolves the cruciform DNA.</text>
</comment>
<dbReference type="InterPro" id="IPR020563">
    <property type="entry name" value="X-over_junc_endoDNase_Mg_BS"/>
</dbReference>
<evidence type="ECO:0000256" key="14">
    <source>
        <dbReference type="NCBIfam" id="TIGR00228"/>
    </source>
</evidence>
<dbReference type="InterPro" id="IPR002176">
    <property type="entry name" value="X-over_junc_endoDNase_RuvC"/>
</dbReference>
<keyword evidence="6 13" id="KW-0227">DNA damage</keyword>
<dbReference type="HAMAP" id="MF_00034">
    <property type="entry name" value="RuvC"/>
    <property type="match status" value="1"/>
</dbReference>
<comment type="catalytic activity">
    <reaction evidence="12 13">
        <text>Endonucleolytic cleavage at a junction such as a reciprocal single-stranded crossover between two homologous DNA duplexes (Holliday junction).</text>
        <dbReference type="EC" id="3.1.21.10"/>
    </reaction>
</comment>
<gene>
    <name evidence="13 15" type="primary">ruvC</name>
    <name evidence="15" type="ORF">GIW81_16435</name>
</gene>
<dbReference type="FunFam" id="3.30.420.10:FF:000002">
    <property type="entry name" value="Crossover junction endodeoxyribonuclease RuvC"/>
    <property type="match status" value="1"/>
</dbReference>
<dbReference type="GO" id="GO:0009432">
    <property type="term" value="P:SOS response"/>
    <property type="evidence" value="ECO:0007669"/>
    <property type="project" value="UniProtKB-ARBA"/>
</dbReference>
<keyword evidence="8 13" id="KW-0460">Magnesium</keyword>
<keyword evidence="4 13" id="KW-0479">Metal-binding</keyword>
<dbReference type="EC" id="3.1.21.10" evidence="13 14"/>
<dbReference type="SUPFAM" id="SSF53098">
    <property type="entry name" value="Ribonuclease H-like"/>
    <property type="match status" value="1"/>
</dbReference>
<comment type="caution">
    <text evidence="15">The sequence shown here is derived from an EMBL/GenBank/DDBJ whole genome shotgun (WGS) entry which is preliminary data.</text>
</comment>
<comment type="subunit">
    <text evidence="13">Homodimer which binds Holliday junction (HJ) DNA. The HJ becomes 2-fold symmetrical on binding to RuvC with unstacked arms; it has a different conformation from HJ DNA in complex with RuvA. In the full resolvosome a probable DNA-RuvA(4)-RuvB(12)-RuvC(2) complex forms which resolves the HJ.</text>
</comment>
<keyword evidence="5 13" id="KW-0255">Endonuclease</keyword>
<dbReference type="EMBL" id="WMBQ01000002">
    <property type="protein sequence ID" value="MTD95927.1"/>
    <property type="molecule type" value="Genomic_DNA"/>
</dbReference>
<comment type="subcellular location">
    <subcellularLocation>
        <location evidence="13">Cytoplasm</location>
    </subcellularLocation>
</comment>
<dbReference type="AlphaFoldDB" id="A0A6I3KQJ5"/>
<dbReference type="InterPro" id="IPR012337">
    <property type="entry name" value="RNaseH-like_sf"/>
</dbReference>
<organism evidence="15 16">
    <name type="scientific">Hyphomicrobium album</name>
    <dbReference type="NCBI Taxonomy" id="2665159"/>
    <lineage>
        <taxon>Bacteria</taxon>
        <taxon>Pseudomonadati</taxon>
        <taxon>Pseudomonadota</taxon>
        <taxon>Alphaproteobacteria</taxon>
        <taxon>Hyphomicrobiales</taxon>
        <taxon>Hyphomicrobiaceae</taxon>
        <taxon>Hyphomicrobium</taxon>
    </lineage>
</organism>
<evidence type="ECO:0000256" key="5">
    <source>
        <dbReference type="ARBA" id="ARBA00022759"/>
    </source>
</evidence>
<dbReference type="PROSITE" id="PS01321">
    <property type="entry name" value="RUVC"/>
    <property type="match status" value="1"/>
</dbReference>
<keyword evidence="2 13" id="KW-0963">Cytoplasm</keyword>
<feature type="binding site" evidence="13">
    <location>
        <position position="12"/>
    </location>
    <ligand>
        <name>Mg(2+)</name>
        <dbReference type="ChEBI" id="CHEBI:18420"/>
        <label>1</label>
    </ligand>
</feature>
<feature type="binding site" evidence="13">
    <location>
        <position position="144"/>
    </location>
    <ligand>
        <name>Mg(2+)</name>
        <dbReference type="ChEBI" id="CHEBI:18420"/>
        <label>1</label>
    </ligand>
</feature>
<evidence type="ECO:0000313" key="16">
    <source>
        <dbReference type="Proteomes" id="UP000440694"/>
    </source>
</evidence>
<evidence type="ECO:0000256" key="1">
    <source>
        <dbReference type="ARBA" id="ARBA00009518"/>
    </source>
</evidence>
<dbReference type="GO" id="GO:0003677">
    <property type="term" value="F:DNA binding"/>
    <property type="evidence" value="ECO:0007669"/>
    <property type="project" value="UniProtKB-KW"/>
</dbReference>
<evidence type="ECO:0000256" key="7">
    <source>
        <dbReference type="ARBA" id="ARBA00022801"/>
    </source>
</evidence>
<keyword evidence="11 13" id="KW-0234">DNA repair</keyword>
<protein>
    <recommendedName>
        <fullName evidence="13 14">Crossover junction endodeoxyribonuclease RuvC</fullName>
        <ecNumber evidence="13 14">3.1.21.10</ecNumber>
    </recommendedName>
    <alternativeName>
        <fullName evidence="13">Holliday junction nuclease RuvC</fullName>
    </alternativeName>
    <alternativeName>
        <fullName evidence="13">Holliday junction resolvase RuvC</fullName>
    </alternativeName>
</protein>
<dbReference type="CDD" id="cd16962">
    <property type="entry name" value="RuvC"/>
    <property type="match status" value="1"/>
</dbReference>
<feature type="active site" evidence="13">
    <location>
        <position position="12"/>
    </location>
</feature>
<dbReference type="GO" id="GO:0000287">
    <property type="term" value="F:magnesium ion binding"/>
    <property type="evidence" value="ECO:0007669"/>
    <property type="project" value="UniProtKB-UniRule"/>
</dbReference>
<name>A0A6I3KQJ5_9HYPH</name>
<keyword evidence="9 13" id="KW-0238">DNA-binding</keyword>
<dbReference type="GO" id="GO:0006281">
    <property type="term" value="P:DNA repair"/>
    <property type="evidence" value="ECO:0007669"/>
    <property type="project" value="UniProtKB-UniRule"/>
</dbReference>
<proteinExistence type="inferred from homology"/>
<dbReference type="RefSeq" id="WP_154740409.1">
    <property type="nucleotide sequence ID" value="NZ_WMBQ01000002.1"/>
</dbReference>
<evidence type="ECO:0000256" key="2">
    <source>
        <dbReference type="ARBA" id="ARBA00022490"/>
    </source>
</evidence>
<dbReference type="GO" id="GO:0005737">
    <property type="term" value="C:cytoplasm"/>
    <property type="evidence" value="ECO:0007669"/>
    <property type="project" value="UniProtKB-SubCell"/>
</dbReference>
<dbReference type="InterPro" id="IPR036397">
    <property type="entry name" value="RNaseH_sf"/>
</dbReference>
<comment type="cofactor">
    <cofactor evidence="13">
        <name>Mg(2+)</name>
        <dbReference type="ChEBI" id="CHEBI:18420"/>
    </cofactor>
    <text evidence="13">Binds 2 Mg(2+) ion per subunit.</text>
</comment>
<keyword evidence="16" id="KW-1185">Reference proteome</keyword>
<dbReference type="GO" id="GO:0006310">
    <property type="term" value="P:DNA recombination"/>
    <property type="evidence" value="ECO:0007669"/>
    <property type="project" value="UniProtKB-UniRule"/>
</dbReference>
<evidence type="ECO:0000256" key="10">
    <source>
        <dbReference type="ARBA" id="ARBA00023172"/>
    </source>
</evidence>
<dbReference type="PANTHER" id="PTHR30194">
    <property type="entry name" value="CROSSOVER JUNCTION ENDODEOXYRIBONUCLEASE RUVC"/>
    <property type="match status" value="1"/>
</dbReference>
<dbReference type="GO" id="GO:0048476">
    <property type="term" value="C:Holliday junction resolvase complex"/>
    <property type="evidence" value="ECO:0007669"/>
    <property type="project" value="UniProtKB-UniRule"/>
</dbReference>
<dbReference type="GO" id="GO:0008821">
    <property type="term" value="F:crossover junction DNA endonuclease activity"/>
    <property type="evidence" value="ECO:0007669"/>
    <property type="project" value="UniProtKB-UniRule"/>
</dbReference>
<evidence type="ECO:0000256" key="3">
    <source>
        <dbReference type="ARBA" id="ARBA00022722"/>
    </source>
</evidence>
<evidence type="ECO:0000256" key="13">
    <source>
        <dbReference type="HAMAP-Rule" id="MF_00034"/>
    </source>
</evidence>
<dbReference type="Proteomes" id="UP000440694">
    <property type="component" value="Unassembled WGS sequence"/>
</dbReference>
<evidence type="ECO:0000256" key="9">
    <source>
        <dbReference type="ARBA" id="ARBA00023125"/>
    </source>
</evidence>
<comment type="similarity">
    <text evidence="1 13">Belongs to the RuvC family.</text>
</comment>
<evidence type="ECO:0000313" key="15">
    <source>
        <dbReference type="EMBL" id="MTD95927.1"/>
    </source>
</evidence>
<evidence type="ECO:0000256" key="12">
    <source>
        <dbReference type="ARBA" id="ARBA00029354"/>
    </source>
</evidence>
<feature type="active site" evidence="13">
    <location>
        <position position="144"/>
    </location>
</feature>